<name>A0A2Z6ERM7_WHEAT</name>
<reference evidence="1" key="1">
    <citation type="journal article" date="2018" name="PLoS ONE">
        <title>Identification of induced mutations in hexaploid wheat genome using exome capture assay.</title>
        <authorList>
            <person name="Hussain M."/>
            <person name="Iqbal M.A."/>
            <person name="Till B.J."/>
            <person name="Rahman M.U."/>
        </authorList>
    </citation>
    <scope>NUCLEOTIDE SEQUENCE</scope>
    <source>
        <strain evidence="1">N1-236</strain>
    </source>
</reference>
<proteinExistence type="predicted"/>
<sequence length="445" mass="51804">MVRTTSHFMLNYQTLRVHVYTLNLLMGNTLLSKTFLLKNGMKPDLCTFCAGLQLCIQRLLQELLWLQGERREMEMASWKCSMWQCCRSHNIIPAIPSGLCTDAASHRDIPSQTDVQGVARCLQEDTCNWYSWIIPRLQCVYCGYHSISGSLFWHLRHHETYCTSRAIGGKFPGQFCLGMDNNYILRGLRLPIYTPTKNDVNFRAAIQIQERLPCRKTDSFHRVLHSIQRGRCKYPLGNGRSWSSCWVPAPTVCRPALQNEQDERGIMMCMWICMCLGRFLGFQVARWPDGMCCELQLPSSQIRTNACKSWEIDQHNNISWRIFTGEMASWCNRFVSIRSFEYHNDTLFLKCKLIWFRKLMSPCTLLMTVNSTVKNKEFRASLVQRNFVPCVSIYPYLEHFAATLLLHLLYCDHKPLLSLLWIFRVHCGIFLIRRQDSPLPALLIV</sequence>
<dbReference type="AlphaFoldDB" id="A0A2Z6ERM7"/>
<organism evidence="1">
    <name type="scientific">Triticum aestivum</name>
    <name type="common">Wheat</name>
    <dbReference type="NCBI Taxonomy" id="4565"/>
    <lineage>
        <taxon>Eukaryota</taxon>
        <taxon>Viridiplantae</taxon>
        <taxon>Streptophyta</taxon>
        <taxon>Embryophyta</taxon>
        <taxon>Tracheophyta</taxon>
        <taxon>Spermatophyta</taxon>
        <taxon>Magnoliopsida</taxon>
        <taxon>Liliopsida</taxon>
        <taxon>Poales</taxon>
        <taxon>Poaceae</taxon>
        <taxon>BOP clade</taxon>
        <taxon>Pooideae</taxon>
        <taxon>Triticodae</taxon>
        <taxon>Triticeae</taxon>
        <taxon>Triticinae</taxon>
        <taxon>Triticum</taxon>
    </lineage>
</organism>
<protein>
    <submittedName>
        <fullName evidence="1">Mitochondrial transcription factor 2</fullName>
    </submittedName>
</protein>
<evidence type="ECO:0000313" key="1">
    <source>
        <dbReference type="EMBL" id="BBE07899.1"/>
    </source>
</evidence>
<dbReference type="EMBL" id="LC383652">
    <property type="protein sequence ID" value="BBE07899.1"/>
    <property type="molecule type" value="Genomic_DNA"/>
</dbReference>
<accession>A0A2Z6ERM7</accession>